<reference evidence="3 4" key="1">
    <citation type="submission" date="2023-01" db="EMBL/GenBank/DDBJ databases">
        <title>Analysis of 21 Apiospora genomes using comparative genomics revels a genus with tremendous synthesis potential of carbohydrate active enzymes and secondary metabolites.</title>
        <authorList>
            <person name="Sorensen T."/>
        </authorList>
    </citation>
    <scope>NUCLEOTIDE SEQUENCE [LARGE SCALE GENOMIC DNA]</scope>
    <source>
        <strain evidence="3 4">CBS 33761</strain>
    </source>
</reference>
<keyword evidence="3" id="KW-0418">Kinase</keyword>
<sequence length="323" mass="36217">MSPQATDAEVDPRVLSALPNQCCVVSTHAHGASFWAKTGRIDVNLQDGTPRSFFIKAVSGEVGKNMVVGEFESMKAIHAVLPEFVPAPIAHGTYESDPETHFFLCEFRDMIEEMPEPHKFAAQLAALHQNSKSPNGRFGFHTTTYSGNLPQVTDWEDSWEVFFTKGLKQALGLEREAKRARSRVGRLTAGASEGRSLKPCLVHGDLWYANSGIDVDTDRCLIFDACCFYAHNEYEFGQWMPVCNKFGAEYLAAYHSYVQISDPAEDYEGRLDLYKLRFNAHVPALFKDNPSLREQMLGDIRDLVARYGSQAEKIPNSDRSHNL</sequence>
<evidence type="ECO:0000256" key="1">
    <source>
        <dbReference type="ARBA" id="ARBA00011961"/>
    </source>
</evidence>
<dbReference type="EMBL" id="JAQQWK010000008">
    <property type="protein sequence ID" value="KAK8036080.1"/>
    <property type="molecule type" value="Genomic_DNA"/>
</dbReference>
<evidence type="ECO:0000313" key="3">
    <source>
        <dbReference type="EMBL" id="KAK8036080.1"/>
    </source>
</evidence>
<dbReference type="PANTHER" id="PTHR12149:SF8">
    <property type="entry name" value="PROTEIN-RIBULOSAMINE 3-KINASE"/>
    <property type="match status" value="1"/>
</dbReference>
<dbReference type="GO" id="GO:0016301">
    <property type="term" value="F:kinase activity"/>
    <property type="evidence" value="ECO:0007669"/>
    <property type="project" value="UniProtKB-KW"/>
</dbReference>
<dbReference type="InterPro" id="IPR011009">
    <property type="entry name" value="Kinase-like_dom_sf"/>
</dbReference>
<comment type="caution">
    <text evidence="3">The sequence shown here is derived from an EMBL/GenBank/DDBJ whole genome shotgun (WGS) entry which is preliminary data.</text>
</comment>
<dbReference type="SUPFAM" id="SSF56112">
    <property type="entry name" value="Protein kinase-like (PK-like)"/>
    <property type="match status" value="1"/>
</dbReference>
<dbReference type="Pfam" id="PF03881">
    <property type="entry name" value="Fructosamin_kin"/>
    <property type="match status" value="1"/>
</dbReference>
<comment type="catalytic activity">
    <reaction evidence="2">
        <text>N(6)-D-ribulosyl-L-lysyl-[protein] + ATP = N(6)-(3-O-phospho-D-ribulosyl)-L-lysyl-[protein] + ADP + H(+)</text>
        <dbReference type="Rhea" id="RHEA:48432"/>
        <dbReference type="Rhea" id="RHEA-COMP:12103"/>
        <dbReference type="Rhea" id="RHEA-COMP:12104"/>
        <dbReference type="ChEBI" id="CHEBI:15378"/>
        <dbReference type="ChEBI" id="CHEBI:30616"/>
        <dbReference type="ChEBI" id="CHEBI:90418"/>
        <dbReference type="ChEBI" id="CHEBI:90420"/>
        <dbReference type="ChEBI" id="CHEBI:456216"/>
        <dbReference type="EC" id="2.7.1.172"/>
    </reaction>
    <physiologicalReaction direction="left-to-right" evidence="2">
        <dbReference type="Rhea" id="RHEA:48433"/>
    </physiologicalReaction>
</comment>
<keyword evidence="4" id="KW-1185">Reference proteome</keyword>
<accession>A0ABR1SQU0</accession>
<dbReference type="PANTHER" id="PTHR12149">
    <property type="entry name" value="FRUCTOSAMINE 3 KINASE-RELATED PROTEIN"/>
    <property type="match status" value="1"/>
</dbReference>
<evidence type="ECO:0000256" key="2">
    <source>
        <dbReference type="ARBA" id="ARBA00048655"/>
    </source>
</evidence>
<gene>
    <name evidence="3" type="ORF">PG993_008694</name>
</gene>
<keyword evidence="3" id="KW-0808">Transferase</keyword>
<evidence type="ECO:0000313" key="4">
    <source>
        <dbReference type="Proteomes" id="UP001444661"/>
    </source>
</evidence>
<dbReference type="InterPro" id="IPR016477">
    <property type="entry name" value="Fructo-/Ketosamine-3-kinase"/>
</dbReference>
<dbReference type="Gene3D" id="3.90.1200.10">
    <property type="match status" value="1"/>
</dbReference>
<protein>
    <recommendedName>
        <fullName evidence="1">protein-ribulosamine 3-kinase</fullName>
        <ecNumber evidence="1">2.7.1.172</ecNumber>
    </recommendedName>
</protein>
<organism evidence="3 4">
    <name type="scientific">Apiospora rasikravindrae</name>
    <dbReference type="NCBI Taxonomy" id="990691"/>
    <lineage>
        <taxon>Eukaryota</taxon>
        <taxon>Fungi</taxon>
        <taxon>Dikarya</taxon>
        <taxon>Ascomycota</taxon>
        <taxon>Pezizomycotina</taxon>
        <taxon>Sordariomycetes</taxon>
        <taxon>Xylariomycetidae</taxon>
        <taxon>Amphisphaeriales</taxon>
        <taxon>Apiosporaceae</taxon>
        <taxon>Apiospora</taxon>
    </lineage>
</organism>
<dbReference type="Proteomes" id="UP001444661">
    <property type="component" value="Unassembled WGS sequence"/>
</dbReference>
<proteinExistence type="predicted"/>
<dbReference type="EC" id="2.7.1.172" evidence="1"/>
<name>A0ABR1SQU0_9PEZI</name>